<gene>
    <name evidence="1" type="ORF">RRG08_063622</name>
</gene>
<name>A0AAE1DZ54_9GAST</name>
<protein>
    <submittedName>
        <fullName evidence="1">Uncharacterized protein</fullName>
    </submittedName>
</protein>
<comment type="caution">
    <text evidence="1">The sequence shown here is derived from an EMBL/GenBank/DDBJ whole genome shotgun (WGS) entry which is preliminary data.</text>
</comment>
<keyword evidence="2" id="KW-1185">Reference proteome</keyword>
<dbReference type="Proteomes" id="UP001283361">
    <property type="component" value="Unassembled WGS sequence"/>
</dbReference>
<organism evidence="1 2">
    <name type="scientific">Elysia crispata</name>
    <name type="common">lettuce slug</name>
    <dbReference type="NCBI Taxonomy" id="231223"/>
    <lineage>
        <taxon>Eukaryota</taxon>
        <taxon>Metazoa</taxon>
        <taxon>Spiralia</taxon>
        <taxon>Lophotrochozoa</taxon>
        <taxon>Mollusca</taxon>
        <taxon>Gastropoda</taxon>
        <taxon>Heterobranchia</taxon>
        <taxon>Euthyneura</taxon>
        <taxon>Panpulmonata</taxon>
        <taxon>Sacoglossa</taxon>
        <taxon>Placobranchoidea</taxon>
        <taxon>Plakobranchidae</taxon>
        <taxon>Elysia</taxon>
    </lineage>
</organism>
<accession>A0AAE1DZ54</accession>
<proteinExistence type="predicted"/>
<reference evidence="1" key="1">
    <citation type="journal article" date="2023" name="G3 (Bethesda)">
        <title>A reference genome for the long-term kleptoplast-retaining sea slug Elysia crispata morphotype clarki.</title>
        <authorList>
            <person name="Eastman K.E."/>
            <person name="Pendleton A.L."/>
            <person name="Shaikh M.A."/>
            <person name="Suttiyut T."/>
            <person name="Ogas R."/>
            <person name="Tomko P."/>
            <person name="Gavelis G."/>
            <person name="Widhalm J.R."/>
            <person name="Wisecaver J.H."/>
        </authorList>
    </citation>
    <scope>NUCLEOTIDE SEQUENCE</scope>
    <source>
        <strain evidence="1">ECLA1</strain>
    </source>
</reference>
<evidence type="ECO:0000313" key="2">
    <source>
        <dbReference type="Proteomes" id="UP001283361"/>
    </source>
</evidence>
<dbReference type="AlphaFoldDB" id="A0AAE1DZ54"/>
<dbReference type="EMBL" id="JAWDGP010001799">
    <property type="protein sequence ID" value="KAK3788117.1"/>
    <property type="molecule type" value="Genomic_DNA"/>
</dbReference>
<sequence>MDVIIVQSALGLRPSTLQLIWISTSVASRVISTRIGTIKQATLEMDAMISDQTLYHSENKRLSGLAKALNYSLVFCKFLTVASLNRARHTDLYQLVRLCAHYFSYGFDTVG</sequence>
<evidence type="ECO:0000313" key="1">
    <source>
        <dbReference type="EMBL" id="KAK3788117.1"/>
    </source>
</evidence>